<keyword evidence="1" id="KW-1185">Reference proteome</keyword>
<proteinExistence type="predicted"/>
<dbReference type="WBParaSite" id="ALUE_0001899301-mRNA-1">
    <property type="protein sequence ID" value="ALUE_0001899301-mRNA-1"/>
    <property type="gene ID" value="ALUE_0001899301"/>
</dbReference>
<evidence type="ECO:0000313" key="2">
    <source>
        <dbReference type="WBParaSite" id="ALUE_0001899301-mRNA-1"/>
    </source>
</evidence>
<dbReference type="AlphaFoldDB" id="A0A0M3IJW9"/>
<dbReference type="Proteomes" id="UP000036681">
    <property type="component" value="Unplaced"/>
</dbReference>
<name>A0A0M3IJW9_ASCLU</name>
<reference evidence="2" key="1">
    <citation type="submission" date="2017-02" db="UniProtKB">
        <authorList>
            <consortium name="WormBaseParasite"/>
        </authorList>
    </citation>
    <scope>IDENTIFICATION</scope>
</reference>
<evidence type="ECO:0000313" key="1">
    <source>
        <dbReference type="Proteomes" id="UP000036681"/>
    </source>
</evidence>
<organism evidence="1 2">
    <name type="scientific">Ascaris lumbricoides</name>
    <name type="common">Giant roundworm</name>
    <dbReference type="NCBI Taxonomy" id="6252"/>
    <lineage>
        <taxon>Eukaryota</taxon>
        <taxon>Metazoa</taxon>
        <taxon>Ecdysozoa</taxon>
        <taxon>Nematoda</taxon>
        <taxon>Chromadorea</taxon>
        <taxon>Rhabditida</taxon>
        <taxon>Spirurina</taxon>
        <taxon>Ascaridomorpha</taxon>
        <taxon>Ascaridoidea</taxon>
        <taxon>Ascarididae</taxon>
        <taxon>Ascaris</taxon>
    </lineage>
</organism>
<protein>
    <submittedName>
        <fullName evidence="2">Uncharacterized protein</fullName>
    </submittedName>
</protein>
<accession>A0A0M3IJW9</accession>
<sequence length="38" mass="4525">MDRLPPLLYAIGGRHCMYAHRGFVPEHWDIFLVSFICY</sequence>